<dbReference type="InterPro" id="IPR036129">
    <property type="entry name" value="Glycerate_kinase_sf"/>
</dbReference>
<accession>A0A285VDT7</accession>
<dbReference type="PANTHER" id="PTHR21599:SF0">
    <property type="entry name" value="GLYCERATE KINASE"/>
    <property type="match status" value="1"/>
</dbReference>
<gene>
    <name evidence="1" type="ORF">SAMN05421879_101287</name>
</gene>
<organism evidence="1 2">
    <name type="scientific">Ornithinimicrobium cerasi</name>
    <dbReference type="NCBI Taxonomy" id="2248773"/>
    <lineage>
        <taxon>Bacteria</taxon>
        <taxon>Bacillati</taxon>
        <taxon>Actinomycetota</taxon>
        <taxon>Actinomycetes</taxon>
        <taxon>Micrococcales</taxon>
        <taxon>Ornithinimicrobiaceae</taxon>
        <taxon>Ornithinimicrobium</taxon>
    </lineage>
</organism>
<dbReference type="GO" id="GO:0031388">
    <property type="term" value="P:organic acid phosphorylation"/>
    <property type="evidence" value="ECO:0007669"/>
    <property type="project" value="InterPro"/>
</dbReference>
<dbReference type="RefSeq" id="WP_097186490.1">
    <property type="nucleotide sequence ID" value="NZ_OBQK01000001.1"/>
</dbReference>
<dbReference type="EMBL" id="OBQK01000001">
    <property type="protein sequence ID" value="SOC51718.1"/>
    <property type="molecule type" value="Genomic_DNA"/>
</dbReference>
<dbReference type="InterPro" id="IPR004381">
    <property type="entry name" value="Glycerate_kinase"/>
</dbReference>
<sequence length="365" mass="37006">MTSPPRPRVVVVSDGAAGLPPQQAADAVASGWARSAPHAAVESHATSDGGAGFGDVVAGALGAARHPVLVPGPLGDEVPAEIAVVERGGEVTAYLDSAQACGRHLVPEGRLEDPTGMSSAGVGRLVRLARDLGAGRIVVGVGPLACHDGGAGMLAELGAGEDLARLPQVRRDWADVRLVLAVTRESPLLGFHGASAALTEDHGVAPEVSQRLETALGELSDRVNQVLPPARDLLTGMPRRPEREAGSGVGGGVGYALQLLGARTGTGARLLLEELGIGRRLPGGLLVLVSAAYDGRTVHDGVVAETAGAALETATPTVVLADSVAVGRREGMALGVSGSYERRPGEALGELAARVARTWTPVPRA</sequence>
<protein>
    <submittedName>
        <fullName evidence="1">Glycerate kinase</fullName>
    </submittedName>
</protein>
<evidence type="ECO:0000313" key="2">
    <source>
        <dbReference type="Proteomes" id="UP000219688"/>
    </source>
</evidence>
<dbReference type="InterPro" id="IPR018193">
    <property type="entry name" value="Glyc_kinase_flavodox-like_fold"/>
</dbReference>
<dbReference type="Pfam" id="PF02595">
    <property type="entry name" value="Gly_kinase"/>
    <property type="match status" value="1"/>
</dbReference>
<dbReference type="GO" id="GO:0008887">
    <property type="term" value="F:glycerate kinase activity"/>
    <property type="evidence" value="ECO:0007669"/>
    <property type="project" value="InterPro"/>
</dbReference>
<name>A0A285VDT7_9MICO</name>
<keyword evidence="2" id="KW-1185">Reference proteome</keyword>
<reference evidence="2" key="1">
    <citation type="submission" date="2017-08" db="EMBL/GenBank/DDBJ databases">
        <authorList>
            <person name="Varghese N."/>
            <person name="Submissions S."/>
        </authorList>
    </citation>
    <scope>NUCLEOTIDE SEQUENCE [LARGE SCALE GENOMIC DNA]</scope>
    <source>
        <strain evidence="2">USBA17B2</strain>
    </source>
</reference>
<dbReference type="AlphaFoldDB" id="A0A285VDT7"/>
<proteinExistence type="predicted"/>
<dbReference type="SUPFAM" id="SSF110738">
    <property type="entry name" value="Glycerate kinase I"/>
    <property type="match status" value="1"/>
</dbReference>
<dbReference type="Gene3D" id="3.90.1510.10">
    <property type="entry name" value="Glycerate kinase, domain 2"/>
    <property type="match status" value="1"/>
</dbReference>
<evidence type="ECO:0000313" key="1">
    <source>
        <dbReference type="EMBL" id="SOC51718.1"/>
    </source>
</evidence>
<keyword evidence="1" id="KW-0418">Kinase</keyword>
<dbReference type="PANTHER" id="PTHR21599">
    <property type="entry name" value="GLYCERATE KINASE"/>
    <property type="match status" value="1"/>
</dbReference>
<dbReference type="Proteomes" id="UP000219688">
    <property type="component" value="Unassembled WGS sequence"/>
</dbReference>
<keyword evidence="1" id="KW-0808">Transferase</keyword>